<feature type="domain" description="EGF-like" evidence="2">
    <location>
        <begin position="1"/>
        <end position="39"/>
    </location>
</feature>
<evidence type="ECO:0000256" key="1">
    <source>
        <dbReference type="PROSITE-ProRule" id="PRU00076"/>
    </source>
</evidence>
<dbReference type="PROSITE" id="PS00022">
    <property type="entry name" value="EGF_1"/>
    <property type="match status" value="1"/>
</dbReference>
<gene>
    <name evidence="3" type="ORF">LOAG_16232</name>
</gene>
<accession>A0A1S0TDZ1</accession>
<protein>
    <recommendedName>
        <fullName evidence="2">EGF-like domain-containing protein</fullName>
    </recommendedName>
</protein>
<dbReference type="SUPFAM" id="SSF57196">
    <property type="entry name" value="EGF/Laminin"/>
    <property type="match status" value="1"/>
</dbReference>
<evidence type="ECO:0000259" key="2">
    <source>
        <dbReference type="PROSITE" id="PS50026"/>
    </source>
</evidence>
<dbReference type="KEGG" id="loa:LOAG_16232"/>
<feature type="disulfide bond" evidence="1">
    <location>
        <begin position="29"/>
        <end position="38"/>
    </location>
</feature>
<dbReference type="InParanoid" id="A0A1S0TDZ1"/>
<keyword evidence="1" id="KW-1015">Disulfide bond</keyword>
<dbReference type="AlphaFoldDB" id="A0A1S0TDZ1"/>
<dbReference type="EMBL" id="JH717009">
    <property type="protein sequence ID" value="EFO12301.1"/>
    <property type="molecule type" value="Genomic_DNA"/>
</dbReference>
<sequence length="57" mass="6596">VDPCAKVNCGKYGQCRVSWNSENKYFCYCNVTHYGDHCQYRFDQNNPTDNGMCDICS</sequence>
<evidence type="ECO:0000313" key="3">
    <source>
        <dbReference type="EMBL" id="EFO12301.1"/>
    </source>
</evidence>
<keyword evidence="1" id="KW-0245">EGF-like domain</keyword>
<reference evidence="3" key="1">
    <citation type="submission" date="2012-04" db="EMBL/GenBank/DDBJ databases">
        <title>The Genome Sequence of Loa loa.</title>
        <authorList>
            <consortium name="The Broad Institute Genome Sequencing Platform"/>
            <consortium name="Broad Institute Genome Sequencing Center for Infectious Disease"/>
            <person name="Nutman T.B."/>
            <person name="Fink D.L."/>
            <person name="Russ C."/>
            <person name="Young S."/>
            <person name="Zeng Q."/>
            <person name="Gargeya S."/>
            <person name="Alvarado L."/>
            <person name="Berlin A."/>
            <person name="Chapman S.B."/>
            <person name="Chen Z."/>
            <person name="Freedman E."/>
            <person name="Gellesch M."/>
            <person name="Goldberg J."/>
            <person name="Griggs A."/>
            <person name="Gujja S."/>
            <person name="Heilman E.R."/>
            <person name="Heiman D."/>
            <person name="Howarth C."/>
            <person name="Mehta T."/>
            <person name="Neiman D."/>
            <person name="Pearson M."/>
            <person name="Roberts A."/>
            <person name="Saif S."/>
            <person name="Shea T."/>
            <person name="Shenoy N."/>
            <person name="Sisk P."/>
            <person name="Stolte C."/>
            <person name="Sykes S."/>
            <person name="White J."/>
            <person name="Yandava C."/>
            <person name="Haas B."/>
            <person name="Henn M.R."/>
            <person name="Nusbaum C."/>
            <person name="Birren B."/>
        </authorList>
    </citation>
    <scope>NUCLEOTIDE SEQUENCE [LARGE SCALE GENOMIC DNA]</scope>
</reference>
<comment type="caution">
    <text evidence="1">Lacks conserved residue(s) required for the propagation of feature annotation.</text>
</comment>
<organism evidence="3">
    <name type="scientific">Loa loa</name>
    <name type="common">Eye worm</name>
    <name type="synonym">Filaria loa</name>
    <dbReference type="NCBI Taxonomy" id="7209"/>
    <lineage>
        <taxon>Eukaryota</taxon>
        <taxon>Metazoa</taxon>
        <taxon>Ecdysozoa</taxon>
        <taxon>Nematoda</taxon>
        <taxon>Chromadorea</taxon>
        <taxon>Rhabditida</taxon>
        <taxon>Spirurina</taxon>
        <taxon>Spiruromorpha</taxon>
        <taxon>Filarioidea</taxon>
        <taxon>Onchocercidae</taxon>
        <taxon>Loa</taxon>
    </lineage>
</organism>
<dbReference type="CTD" id="9953730"/>
<dbReference type="InterPro" id="IPR000742">
    <property type="entry name" value="EGF"/>
</dbReference>
<dbReference type="PROSITE" id="PS50026">
    <property type="entry name" value="EGF_3"/>
    <property type="match status" value="1"/>
</dbReference>
<dbReference type="RefSeq" id="XP_003151768.1">
    <property type="nucleotide sequence ID" value="XM_003151720.1"/>
</dbReference>
<name>A0A1S0TDZ1_LOALO</name>
<feature type="non-terminal residue" evidence="3">
    <location>
        <position position="1"/>
    </location>
</feature>
<dbReference type="GeneID" id="9953730"/>
<proteinExistence type="predicted"/>